<gene>
    <name evidence="2" type="ORF">NC797_09540</name>
</gene>
<sequence length="252" mass="29688">MKQITFEDIYTLGKIAAENTHYRHIHYPEMLIRYDSNFIEFKTLPSLTEFKEVEKYLRDYHLKRGQKHVKFYFPANIKPTEELIAYLTDMGYEIGFLELYAIQPKHFPSVRNNPDIDIQVVTDKNLEVLLDLQYQNDLEFGSEFAKQKANLIKRQFEDQDIQQVLAFYKGSPAGYVDVIISNETVEIDNLTVDESFRNKGIGSRLQKFVMDSFPEKGVILVADGEDTPREMYKKQNYKYQGIKYEAQKIYQD</sequence>
<accession>A0A9X4ALZ4</accession>
<evidence type="ECO:0000313" key="3">
    <source>
        <dbReference type="Proteomes" id="UP001145050"/>
    </source>
</evidence>
<dbReference type="EC" id="2.3.1.-" evidence="2"/>
<dbReference type="Proteomes" id="UP001145050">
    <property type="component" value="Unassembled WGS sequence"/>
</dbReference>
<dbReference type="GO" id="GO:0016747">
    <property type="term" value="F:acyltransferase activity, transferring groups other than amino-acyl groups"/>
    <property type="evidence" value="ECO:0007669"/>
    <property type="project" value="InterPro"/>
</dbReference>
<protein>
    <submittedName>
        <fullName evidence="2">GNAT family N-acetyltransferase</fullName>
        <ecNumber evidence="2">2.3.1.-</ecNumber>
    </submittedName>
</protein>
<dbReference type="Pfam" id="PF00583">
    <property type="entry name" value="Acetyltransf_1"/>
    <property type="match status" value="1"/>
</dbReference>
<organism evidence="2 3">
    <name type="scientific">Terrihalobacillus insolitus</name>
    <dbReference type="NCBI Taxonomy" id="2950438"/>
    <lineage>
        <taxon>Bacteria</taxon>
        <taxon>Bacillati</taxon>
        <taxon>Bacillota</taxon>
        <taxon>Bacilli</taxon>
        <taxon>Bacillales</taxon>
        <taxon>Bacillaceae</taxon>
        <taxon>Terrihalobacillus</taxon>
    </lineage>
</organism>
<keyword evidence="3" id="KW-1185">Reference proteome</keyword>
<dbReference type="Pfam" id="PF18467">
    <property type="entry name" value="DUF5613"/>
    <property type="match status" value="1"/>
</dbReference>
<evidence type="ECO:0000313" key="2">
    <source>
        <dbReference type="EMBL" id="MDC3424751.1"/>
    </source>
</evidence>
<dbReference type="EMBL" id="JAMQKB010000008">
    <property type="protein sequence ID" value="MDC3424751.1"/>
    <property type="molecule type" value="Genomic_DNA"/>
</dbReference>
<dbReference type="RefSeq" id="WP_272436553.1">
    <property type="nucleotide sequence ID" value="NZ_JAMQKB010000008.1"/>
</dbReference>
<keyword evidence="2" id="KW-0012">Acyltransferase</keyword>
<keyword evidence="2" id="KW-0808">Transferase</keyword>
<dbReference type="InterPro" id="IPR000182">
    <property type="entry name" value="GNAT_dom"/>
</dbReference>
<evidence type="ECO:0000259" key="1">
    <source>
        <dbReference type="PROSITE" id="PS51186"/>
    </source>
</evidence>
<dbReference type="SUPFAM" id="SSF55729">
    <property type="entry name" value="Acyl-CoA N-acyltransferases (Nat)"/>
    <property type="match status" value="1"/>
</dbReference>
<dbReference type="InterPro" id="IPR040549">
    <property type="entry name" value="DUF5613"/>
</dbReference>
<dbReference type="InterPro" id="IPR016181">
    <property type="entry name" value="Acyl_CoA_acyltransferase"/>
</dbReference>
<dbReference type="Gene3D" id="3.40.630.30">
    <property type="match status" value="1"/>
</dbReference>
<dbReference type="AlphaFoldDB" id="A0A9X4ALZ4"/>
<dbReference type="PROSITE" id="PS51186">
    <property type="entry name" value="GNAT"/>
    <property type="match status" value="1"/>
</dbReference>
<dbReference type="CDD" id="cd04301">
    <property type="entry name" value="NAT_SF"/>
    <property type="match status" value="1"/>
</dbReference>
<proteinExistence type="predicted"/>
<comment type="caution">
    <text evidence="2">The sequence shown here is derived from an EMBL/GenBank/DDBJ whole genome shotgun (WGS) entry which is preliminary data.</text>
</comment>
<name>A0A9X4ALZ4_9BACI</name>
<reference evidence="2" key="1">
    <citation type="submission" date="2022-06" db="EMBL/GenBank/DDBJ databases">
        <title>Aquibacillus sp. a new bacterium isolated from soil saline samples.</title>
        <authorList>
            <person name="Galisteo C."/>
            <person name="De La Haba R."/>
            <person name="Sanchez-Porro C."/>
            <person name="Ventosa A."/>
        </authorList>
    </citation>
    <scope>NUCLEOTIDE SEQUENCE</scope>
    <source>
        <strain evidence="2">3ASR75-11</strain>
    </source>
</reference>
<feature type="domain" description="N-acetyltransferase" evidence="1">
    <location>
        <begin position="116"/>
        <end position="252"/>
    </location>
</feature>